<dbReference type="EMBL" id="CP031165">
    <property type="protein sequence ID" value="AXV08565.1"/>
    <property type="molecule type" value="Genomic_DNA"/>
</dbReference>
<dbReference type="NCBIfam" id="TIGR03438">
    <property type="entry name" value="egtD_ergothio"/>
    <property type="match status" value="1"/>
</dbReference>
<gene>
    <name evidence="4" type="ORF">DVS28_a3893</name>
</gene>
<feature type="domain" description="Histidine-specific methyltransferase SAM-dependent" evidence="3">
    <location>
        <begin position="20"/>
        <end position="323"/>
    </location>
</feature>
<dbReference type="PANTHER" id="PTHR43397:SF1">
    <property type="entry name" value="ERGOTHIONEINE BIOSYNTHESIS PROTEIN 1"/>
    <property type="match status" value="1"/>
</dbReference>
<dbReference type="InterPro" id="IPR019257">
    <property type="entry name" value="MeTrfase_dom"/>
</dbReference>
<keyword evidence="5" id="KW-1185">Reference proteome</keyword>
<protein>
    <submittedName>
        <fullName evidence="4">Dimethylhistidine N-methyltransferase</fullName>
    </submittedName>
</protein>
<evidence type="ECO:0000313" key="4">
    <source>
        <dbReference type="EMBL" id="AXV08565.1"/>
    </source>
</evidence>
<dbReference type="KEGG" id="euz:DVS28_a3893"/>
<evidence type="ECO:0000256" key="1">
    <source>
        <dbReference type="ARBA" id="ARBA00022603"/>
    </source>
</evidence>
<organism evidence="4 5">
    <name type="scientific">Euzebya pacifica</name>
    <dbReference type="NCBI Taxonomy" id="1608957"/>
    <lineage>
        <taxon>Bacteria</taxon>
        <taxon>Bacillati</taxon>
        <taxon>Actinomycetota</taxon>
        <taxon>Nitriliruptoria</taxon>
        <taxon>Euzebyales</taxon>
    </lineage>
</organism>
<keyword evidence="2 4" id="KW-0808">Transferase</keyword>
<dbReference type="InterPro" id="IPR029063">
    <property type="entry name" value="SAM-dependent_MTases_sf"/>
</dbReference>
<dbReference type="Gene3D" id="3.40.50.150">
    <property type="entry name" value="Vaccinia Virus protein VP39"/>
    <property type="match status" value="1"/>
</dbReference>
<dbReference type="Pfam" id="PF10017">
    <property type="entry name" value="Methyltransf_33"/>
    <property type="match status" value="1"/>
</dbReference>
<reference evidence="4 5" key="1">
    <citation type="submission" date="2018-09" db="EMBL/GenBank/DDBJ databases">
        <title>Complete genome sequence of Euzebya sp. DY32-46 isolated from seawater of Pacific Ocean.</title>
        <authorList>
            <person name="Xu L."/>
            <person name="Wu Y.-H."/>
            <person name="Xu X.-W."/>
        </authorList>
    </citation>
    <scope>NUCLEOTIDE SEQUENCE [LARGE SCALE GENOMIC DNA]</scope>
    <source>
        <strain evidence="4 5">DY32-46</strain>
    </source>
</reference>
<evidence type="ECO:0000256" key="2">
    <source>
        <dbReference type="ARBA" id="ARBA00022679"/>
    </source>
</evidence>
<keyword evidence="1 4" id="KW-0489">Methyltransferase</keyword>
<dbReference type="InterPro" id="IPR051128">
    <property type="entry name" value="EgtD_Methyltrsf_superfamily"/>
</dbReference>
<dbReference type="InterPro" id="IPR035094">
    <property type="entry name" value="EgtD"/>
</dbReference>
<proteinExistence type="predicted"/>
<dbReference type="GO" id="GO:0008168">
    <property type="term" value="F:methyltransferase activity"/>
    <property type="evidence" value="ECO:0007669"/>
    <property type="project" value="UniProtKB-KW"/>
</dbReference>
<dbReference type="SUPFAM" id="SSF53335">
    <property type="entry name" value="S-adenosyl-L-methionine-dependent methyltransferases"/>
    <property type="match status" value="1"/>
</dbReference>
<sequence length="327" mass="35877">MSATFDLTRIAVDTDYHGQMAADVRAGLTATPKALPPKYFYDAAGSELFVRITQLEEYYQTRTETAILEQVADAIVADIAPVELVELGSGASRKTRVLLEAMHRSGAAERPRYVPFDVSEDAIVGAAEALTGDYAWLDVHGIVGDFDHHLTDVPRSGRRLVAFLGSTIGNLDPDEQVALLTQVRAMLDDGDGFVLGVDLVKDATTLVRAYDDAEGVTAAFNRNVLHNVNATLGADFEPDDFDHVARWNDAESRIEMWLRARRDMQVRVKDLDLDVELVEGEEVHTEISSKFTEPTITDRLATAGLRVARFDTDPRGWFGVVTAVPAG</sequence>
<dbReference type="InterPro" id="IPR017804">
    <property type="entry name" value="MeTrfase_EgtD-like"/>
</dbReference>
<dbReference type="Proteomes" id="UP000264006">
    <property type="component" value="Chromosome"/>
</dbReference>
<dbReference type="GO" id="GO:0032259">
    <property type="term" value="P:methylation"/>
    <property type="evidence" value="ECO:0007669"/>
    <property type="project" value="UniProtKB-KW"/>
</dbReference>
<evidence type="ECO:0000313" key="5">
    <source>
        <dbReference type="Proteomes" id="UP000264006"/>
    </source>
</evidence>
<dbReference type="PANTHER" id="PTHR43397">
    <property type="entry name" value="ERGOTHIONEINE BIOSYNTHESIS PROTEIN 1"/>
    <property type="match status" value="1"/>
</dbReference>
<dbReference type="AlphaFoldDB" id="A0A346Y268"/>
<evidence type="ECO:0000259" key="3">
    <source>
        <dbReference type="Pfam" id="PF10017"/>
    </source>
</evidence>
<dbReference type="PIRSF" id="PIRSF018005">
    <property type="entry name" value="UCP018005"/>
    <property type="match status" value="1"/>
</dbReference>
<accession>A0A346Y268</accession>
<name>A0A346Y268_9ACTN</name>